<sequence>MVDNGDGSVTVTYSGAAPGDSIVFMGLPSGTTCSSQIPPASGLFFVTTDVSSPLSARMAASPATFTSGTAVFNGGGGGNPPGATTIAAGVYNVCLLRIYSQQPNTVIQQMQVTLGTVTPTTSATTSTTAPAADPVAPAFTG</sequence>
<evidence type="ECO:0000256" key="1">
    <source>
        <dbReference type="SAM" id="MobiDB-lite"/>
    </source>
</evidence>
<gene>
    <name evidence="2" type="ORF">UFOPK3331_00770</name>
</gene>
<organism evidence="2">
    <name type="scientific">freshwater metagenome</name>
    <dbReference type="NCBI Taxonomy" id="449393"/>
    <lineage>
        <taxon>unclassified sequences</taxon>
        <taxon>metagenomes</taxon>
        <taxon>ecological metagenomes</taxon>
    </lineage>
</organism>
<protein>
    <submittedName>
        <fullName evidence="2">Unannotated protein</fullName>
    </submittedName>
</protein>
<name>A0A6J5ZDD8_9ZZZZ</name>
<reference evidence="2" key="1">
    <citation type="submission" date="2020-05" db="EMBL/GenBank/DDBJ databases">
        <authorList>
            <person name="Chiriac C."/>
            <person name="Salcher M."/>
            <person name="Ghai R."/>
            <person name="Kavagutti S V."/>
        </authorList>
    </citation>
    <scope>NUCLEOTIDE SEQUENCE</scope>
</reference>
<dbReference type="EMBL" id="CAESAL010000019">
    <property type="protein sequence ID" value="CAB4338430.1"/>
    <property type="molecule type" value="Genomic_DNA"/>
</dbReference>
<accession>A0A6J5ZDD8</accession>
<dbReference type="AlphaFoldDB" id="A0A6J5ZDD8"/>
<proteinExistence type="predicted"/>
<evidence type="ECO:0000313" key="2">
    <source>
        <dbReference type="EMBL" id="CAB4338430.1"/>
    </source>
</evidence>
<feature type="region of interest" description="Disordered" evidence="1">
    <location>
        <begin position="120"/>
        <end position="141"/>
    </location>
</feature>